<dbReference type="InterPro" id="IPR051943">
    <property type="entry name" value="TRAFAC_Dynamin-like_GTPase"/>
</dbReference>
<reference evidence="4" key="1">
    <citation type="journal article" date="2013" name="Proc. Natl. Acad. Sci. U.S.A.">
        <title>Improving the coverage of the cyanobacterial phylum using diversity-driven genome sequencing.</title>
        <authorList>
            <person name="Shih P.M."/>
            <person name="Wu D."/>
            <person name="Latifi A."/>
            <person name="Axen S.D."/>
            <person name="Fewer D.P."/>
            <person name="Talla E."/>
            <person name="Calteau A."/>
            <person name="Cai F."/>
            <person name="Tandeau de Marsac N."/>
            <person name="Rippka R."/>
            <person name="Herdman M."/>
            <person name="Sivonen K."/>
            <person name="Coursin T."/>
            <person name="Laurent T."/>
            <person name="Goodwin L."/>
            <person name="Nolan M."/>
            <person name="Davenport K.W."/>
            <person name="Han C.S."/>
            <person name="Rubin E.M."/>
            <person name="Eisen J.A."/>
            <person name="Woyke T."/>
            <person name="Gugger M."/>
            <person name="Kerfeld C.A."/>
        </authorList>
    </citation>
    <scope>NUCLEOTIDE SEQUENCE [LARGE SCALE GENOMIC DNA]</scope>
    <source>
        <strain evidence="4">ATCC 29371 / PCC 7437</strain>
    </source>
</reference>
<dbReference type="eggNOG" id="COG0699">
    <property type="taxonomic scope" value="Bacteria"/>
</dbReference>
<dbReference type="RefSeq" id="WP_015195604.1">
    <property type="nucleotide sequence ID" value="NC_019748.1"/>
</dbReference>
<feature type="domain" description="Dynamin N-terminal" evidence="2">
    <location>
        <begin position="52"/>
        <end position="212"/>
    </location>
</feature>
<keyword evidence="1" id="KW-0175">Coiled coil</keyword>
<dbReference type="Proteomes" id="UP000010473">
    <property type="component" value="Chromosome"/>
</dbReference>
<protein>
    <submittedName>
        <fullName evidence="3">GTP-binding protein HSR1-related protein</fullName>
    </submittedName>
</protein>
<dbReference type="Gene3D" id="3.40.50.300">
    <property type="entry name" value="P-loop containing nucleotide triphosphate hydrolases"/>
    <property type="match status" value="1"/>
</dbReference>
<keyword evidence="4" id="KW-1185">Reference proteome</keyword>
<dbReference type="InterPro" id="IPR027417">
    <property type="entry name" value="P-loop_NTPase"/>
</dbReference>
<dbReference type="OrthoDB" id="3650305at2"/>
<dbReference type="InterPro" id="IPR045063">
    <property type="entry name" value="Dynamin_N"/>
</dbReference>
<dbReference type="PANTHER" id="PTHR43681">
    <property type="entry name" value="TRANSMEMBRANE GTPASE FZO"/>
    <property type="match status" value="1"/>
</dbReference>
<evidence type="ECO:0000259" key="2">
    <source>
        <dbReference type="Pfam" id="PF00350"/>
    </source>
</evidence>
<sequence length="706" mass="79270">MNNNTTFYRQKQQLLSLFQKAINLAKERQELATLTRLKNAAQNLINGKLMAVVAGEFKQGKSSLLDAILEEPALFPVDLDIATNLVSTIAYGKKEEITVLCGDFDRPENIIIERSQIADYVTEKGNKDNHKQARILSIESPNQKLKEGLILVDTPGLGSLNIEHTQATNTFIVNADVVLFVSDATAPLSTKELDFIRNIHKNCPHIIFIVTKIDAVKNYQEIVESNRQKLAKTLQLAQEIIPIIPVSSRTKLAYLKSQDPEDLEDSNFETLEKQLWQLLNQQRGKILLSRALNELADNLASMQLPLQTEFQSYQKDNQEKLDELETQLQKAQNRYKSLSDHNSQWLTQLNYGIQDIRKKVLAGNFERGARQIRLRMQKYLDDPRLLAEPQQIANLIVTDVNNFAIGLGKEIVADAEILQSKIEFSSQLNLSTFEIGDLSINSPSPDLSQVGQGEQLNWWKKTVVIGRKAASHSGSVTLIGGTIGWIFGGVFGFSVGQKFSDFARNGRLIGAAVVGVLSIPASWKKSVKEINQLELNNLKKEVAEIIKPFTEDSLSYCRDNLERGLIGLERYLQTELKEKIRLGKETWEKSLQSLQQARKLSKDKISQRLFEIKAPLQQLTQLQQATETLAQKILIPNLITVSDRSFPQSSIAKIKQTDLTSFASSYALGSTNSNEDETRQTRNEQKSVNVITMSTASNDFGDWANG</sequence>
<dbReference type="Pfam" id="PF00350">
    <property type="entry name" value="Dynamin_N"/>
    <property type="match status" value="1"/>
</dbReference>
<evidence type="ECO:0000313" key="4">
    <source>
        <dbReference type="Proteomes" id="UP000010473"/>
    </source>
</evidence>
<dbReference type="HOGENOM" id="CLU_390755_0_0_3"/>
<dbReference type="SUPFAM" id="SSF52540">
    <property type="entry name" value="P-loop containing nucleoside triphosphate hydrolases"/>
    <property type="match status" value="1"/>
</dbReference>
<dbReference type="KEGG" id="scs:Sta7437_4486"/>
<feature type="coiled-coil region" evidence="1">
    <location>
        <begin position="314"/>
        <end position="341"/>
    </location>
</feature>
<dbReference type="EMBL" id="CP003653">
    <property type="protein sequence ID" value="AFZ37950.1"/>
    <property type="molecule type" value="Genomic_DNA"/>
</dbReference>
<dbReference type="AlphaFoldDB" id="K9XZC7"/>
<dbReference type="PANTHER" id="PTHR43681:SF1">
    <property type="entry name" value="SARCALUMENIN"/>
    <property type="match status" value="1"/>
</dbReference>
<organism evidence="3 4">
    <name type="scientific">Stanieria cyanosphaera (strain ATCC 29371 / PCC 7437)</name>
    <dbReference type="NCBI Taxonomy" id="111780"/>
    <lineage>
        <taxon>Bacteria</taxon>
        <taxon>Bacillati</taxon>
        <taxon>Cyanobacteriota</taxon>
        <taxon>Cyanophyceae</taxon>
        <taxon>Pleurocapsales</taxon>
        <taxon>Dermocarpellaceae</taxon>
        <taxon>Stanieria</taxon>
    </lineage>
</organism>
<proteinExistence type="predicted"/>
<accession>K9XZC7</accession>
<evidence type="ECO:0000313" key="3">
    <source>
        <dbReference type="EMBL" id="AFZ37950.1"/>
    </source>
</evidence>
<gene>
    <name evidence="3" type="ordered locus">Sta7437_4486</name>
</gene>
<dbReference type="CDD" id="cd09912">
    <property type="entry name" value="DLP_2"/>
    <property type="match status" value="1"/>
</dbReference>
<name>K9XZC7_STAC7</name>
<evidence type="ECO:0000256" key="1">
    <source>
        <dbReference type="SAM" id="Coils"/>
    </source>
</evidence>
<dbReference type="PATRIC" id="fig|111780.3.peg.4643"/>
<dbReference type="STRING" id="111780.Sta7437_4486"/>